<dbReference type="PROSITE" id="PS00028">
    <property type="entry name" value="ZINC_FINGER_C2H2_1"/>
    <property type="match status" value="1"/>
</dbReference>
<gene>
    <name evidence="1" type="ORF">CRG98_029585</name>
</gene>
<dbReference type="GO" id="GO:0008270">
    <property type="term" value="F:zinc ion binding"/>
    <property type="evidence" value="ECO:0007669"/>
    <property type="project" value="UniProtKB-KW"/>
</dbReference>
<dbReference type="AlphaFoldDB" id="A0A2I0J1A1"/>
<dbReference type="PANTHER" id="PTHR46353:SF9">
    <property type="entry name" value="ZINC FINGER PROTEIN GIS3"/>
    <property type="match status" value="1"/>
</dbReference>
<reference evidence="1 2" key="1">
    <citation type="submission" date="2017-11" db="EMBL/GenBank/DDBJ databases">
        <title>De-novo sequencing of pomegranate (Punica granatum L.) genome.</title>
        <authorList>
            <person name="Akparov Z."/>
            <person name="Amiraslanov A."/>
            <person name="Hajiyeva S."/>
            <person name="Abbasov M."/>
            <person name="Kaur K."/>
            <person name="Hamwieh A."/>
            <person name="Solovyev V."/>
            <person name="Salamov A."/>
            <person name="Braich B."/>
            <person name="Kosarev P."/>
            <person name="Mahmoud A."/>
            <person name="Hajiyev E."/>
            <person name="Babayeva S."/>
            <person name="Izzatullayeva V."/>
            <person name="Mammadov A."/>
            <person name="Mammadov A."/>
            <person name="Sharifova S."/>
            <person name="Ojaghi J."/>
            <person name="Eynullazada K."/>
            <person name="Bayramov B."/>
            <person name="Abdulazimova A."/>
            <person name="Shahmuradov I."/>
        </authorList>
    </citation>
    <scope>NUCLEOTIDE SEQUENCE [LARGE SCALE GENOMIC DNA]</scope>
    <source>
        <strain evidence="2">cv. AG2017</strain>
        <tissue evidence="1">Leaf</tissue>
    </source>
</reference>
<dbReference type="GO" id="GO:0009736">
    <property type="term" value="P:cytokinin-activated signaling pathway"/>
    <property type="evidence" value="ECO:0007669"/>
    <property type="project" value="TreeGrafter"/>
</dbReference>
<comment type="caution">
    <text evidence="1">The sequence shown here is derived from an EMBL/GenBank/DDBJ whole genome shotgun (WGS) entry which is preliminary data.</text>
</comment>
<dbReference type="GO" id="GO:0009740">
    <property type="term" value="P:gibberellic acid mediated signaling pathway"/>
    <property type="evidence" value="ECO:0007669"/>
    <property type="project" value="TreeGrafter"/>
</dbReference>
<dbReference type="PANTHER" id="PTHR46353">
    <property type="entry name" value="ZINC FINGER PROTEIN 5"/>
    <property type="match status" value="1"/>
</dbReference>
<protein>
    <submittedName>
        <fullName evidence="1">Uncharacterized protein</fullName>
    </submittedName>
</protein>
<dbReference type="GO" id="GO:0010090">
    <property type="term" value="P:trichome morphogenesis"/>
    <property type="evidence" value="ECO:0007669"/>
    <property type="project" value="InterPro"/>
</dbReference>
<dbReference type="EMBL" id="PGOL01002158">
    <property type="protein sequence ID" value="PKI50025.1"/>
    <property type="molecule type" value="Genomic_DNA"/>
</dbReference>
<dbReference type="InterPro" id="IPR044299">
    <property type="entry name" value="GIS3/ZFP5/ZFP6"/>
</dbReference>
<sequence>MADFEFHFQSKPKGRTTSPSLKLFGFDVSRDEDDESSAPLLDRNDSARSATVASASSESGRAIPPSTDRQFECQYCYRKFANSQALGGHQNAHKKERQHHKRVVAAASYLRSTNPMASAFAPPHHLLAAAGSTSPRWLSYQIPRQAMAPPVCVLSHGCCFADPVGGGGPGVGAAVKSLHAHSRPQVWAFDRQPLGRFGGESRLGFDDAAGVDLHLSLAPAAP</sequence>
<dbReference type="GO" id="GO:0005634">
    <property type="term" value="C:nucleus"/>
    <property type="evidence" value="ECO:0007669"/>
    <property type="project" value="TreeGrafter"/>
</dbReference>
<keyword evidence="2" id="KW-1185">Reference proteome</keyword>
<dbReference type="PROSITE" id="PS50157">
    <property type="entry name" value="ZINC_FINGER_C2H2_2"/>
    <property type="match status" value="1"/>
</dbReference>
<name>A0A2I0J1A1_PUNGR</name>
<accession>A0A2I0J1A1</accession>
<evidence type="ECO:0000313" key="1">
    <source>
        <dbReference type="EMBL" id="PKI50025.1"/>
    </source>
</evidence>
<dbReference type="InterPro" id="IPR036236">
    <property type="entry name" value="Znf_C2H2_sf"/>
</dbReference>
<proteinExistence type="predicted"/>
<dbReference type="SUPFAM" id="SSF57667">
    <property type="entry name" value="beta-beta-alpha zinc fingers"/>
    <property type="match status" value="1"/>
</dbReference>
<dbReference type="GO" id="GO:0000976">
    <property type="term" value="F:transcription cis-regulatory region binding"/>
    <property type="evidence" value="ECO:0007669"/>
    <property type="project" value="TreeGrafter"/>
</dbReference>
<dbReference type="GeneID" id="116200507"/>
<dbReference type="GO" id="GO:0003700">
    <property type="term" value="F:DNA-binding transcription factor activity"/>
    <property type="evidence" value="ECO:0007669"/>
    <property type="project" value="TreeGrafter"/>
</dbReference>
<dbReference type="Gene3D" id="3.30.160.60">
    <property type="entry name" value="Classic Zinc Finger"/>
    <property type="match status" value="1"/>
</dbReference>
<organism evidence="1 2">
    <name type="scientific">Punica granatum</name>
    <name type="common">Pomegranate</name>
    <dbReference type="NCBI Taxonomy" id="22663"/>
    <lineage>
        <taxon>Eukaryota</taxon>
        <taxon>Viridiplantae</taxon>
        <taxon>Streptophyta</taxon>
        <taxon>Embryophyta</taxon>
        <taxon>Tracheophyta</taxon>
        <taxon>Spermatophyta</taxon>
        <taxon>Magnoliopsida</taxon>
        <taxon>eudicotyledons</taxon>
        <taxon>Gunneridae</taxon>
        <taxon>Pentapetalae</taxon>
        <taxon>rosids</taxon>
        <taxon>malvids</taxon>
        <taxon>Myrtales</taxon>
        <taxon>Lythraceae</taxon>
        <taxon>Punica</taxon>
    </lineage>
</organism>
<dbReference type="Proteomes" id="UP000233551">
    <property type="component" value="Unassembled WGS sequence"/>
</dbReference>
<dbReference type="OrthoDB" id="772256at2759"/>
<evidence type="ECO:0000313" key="2">
    <source>
        <dbReference type="Proteomes" id="UP000233551"/>
    </source>
</evidence>
<dbReference type="STRING" id="22663.A0A2I0J1A1"/>
<dbReference type="InterPro" id="IPR013087">
    <property type="entry name" value="Znf_C2H2_type"/>
</dbReference>